<dbReference type="EMBL" id="BAAAQR010000001">
    <property type="protein sequence ID" value="GAA2137967.1"/>
    <property type="molecule type" value="Genomic_DNA"/>
</dbReference>
<keyword evidence="2" id="KW-1185">Reference proteome</keyword>
<accession>A0ABP5L031</accession>
<dbReference type="RefSeq" id="WP_344147205.1">
    <property type="nucleotide sequence ID" value="NZ_BAAAQR010000001.1"/>
</dbReference>
<dbReference type="InterPro" id="IPR027396">
    <property type="entry name" value="DsrEFH-like"/>
</dbReference>
<reference evidence="2" key="1">
    <citation type="journal article" date="2019" name="Int. J. Syst. Evol. Microbiol.">
        <title>The Global Catalogue of Microorganisms (GCM) 10K type strain sequencing project: providing services to taxonomists for standard genome sequencing and annotation.</title>
        <authorList>
            <consortium name="The Broad Institute Genomics Platform"/>
            <consortium name="The Broad Institute Genome Sequencing Center for Infectious Disease"/>
            <person name="Wu L."/>
            <person name="Ma J."/>
        </authorList>
    </citation>
    <scope>NUCLEOTIDE SEQUENCE [LARGE SCALE GENOMIC DNA]</scope>
    <source>
        <strain evidence="2">JCM 16022</strain>
    </source>
</reference>
<organism evidence="1 2">
    <name type="scientific">Nocardioides koreensis</name>
    <dbReference type="NCBI Taxonomy" id="433651"/>
    <lineage>
        <taxon>Bacteria</taxon>
        <taxon>Bacillati</taxon>
        <taxon>Actinomycetota</taxon>
        <taxon>Actinomycetes</taxon>
        <taxon>Propionibacteriales</taxon>
        <taxon>Nocardioidaceae</taxon>
        <taxon>Nocardioides</taxon>
    </lineage>
</organism>
<evidence type="ECO:0000313" key="2">
    <source>
        <dbReference type="Proteomes" id="UP001501771"/>
    </source>
</evidence>
<evidence type="ECO:0000313" key="1">
    <source>
        <dbReference type="EMBL" id="GAA2137967.1"/>
    </source>
</evidence>
<comment type="caution">
    <text evidence="1">The sequence shown here is derived from an EMBL/GenBank/DDBJ whole genome shotgun (WGS) entry which is preliminary data.</text>
</comment>
<protein>
    <submittedName>
        <fullName evidence="1">DsrE family protein</fullName>
    </submittedName>
</protein>
<dbReference type="Gene3D" id="3.40.1260.10">
    <property type="entry name" value="DsrEFH-like"/>
    <property type="match status" value="1"/>
</dbReference>
<dbReference type="Pfam" id="PF02635">
    <property type="entry name" value="DsrE"/>
    <property type="match status" value="1"/>
</dbReference>
<dbReference type="Proteomes" id="UP001501771">
    <property type="component" value="Unassembled WGS sequence"/>
</dbReference>
<sequence>MARKLVVKVTCGAEDRERCNQAFTVAASALAAGAEVSLWLTGEAAWFALPGRAAEFELPLAAPLDSLLDAVLAGGRLTLCTQCAARRDITAADVLPGVQTAGAAVFAEEILQDGVQAVVY</sequence>
<dbReference type="InterPro" id="IPR003787">
    <property type="entry name" value="Sulphur_relay_DsrE/F-like"/>
</dbReference>
<gene>
    <name evidence="1" type="ORF">GCM10009844_05550</name>
</gene>
<name>A0ABP5L031_9ACTN</name>
<dbReference type="SUPFAM" id="SSF75169">
    <property type="entry name" value="DsrEFH-like"/>
    <property type="match status" value="1"/>
</dbReference>
<proteinExistence type="predicted"/>